<comment type="caution">
    <text evidence="1">The sequence shown here is derived from an EMBL/GenBank/DDBJ whole genome shotgun (WGS) entry which is preliminary data.</text>
</comment>
<name>A0A2S7IQL9_9BACT</name>
<proteinExistence type="predicted"/>
<gene>
    <name evidence="1" type="ORF">C5O19_10400</name>
</gene>
<dbReference type="Proteomes" id="UP000239590">
    <property type="component" value="Unassembled WGS sequence"/>
</dbReference>
<sequence>MHLKFLLVFWSLLGLIGCQQSHPEGTYGIYVMRSGDAREYIVRTDQLDSGRIDPISKGVPVPIPQFWAELIERDGNFYHMNRKSGYLVRHRLIDQHFTAQDSVALPDVSFIENYSWPKPDSLFLISYNRKISKLQYARVDVRTMQAQTGKLPLPLPFGPYNSMSVGFSHFRGSELFVGYTYHTVSGRPGQYTTSDTLYVTTLAYPSMRLIRTQKDTKSTYPGSVNTEQPSTFADEKGDFYFLACPGFALGNHPQKPTAIYRIKAGEATLDSTYFFNISVSAIHNHAYGLWYIGKGQAIVRSERRELFKTMEDHYQVPHLEFYVVDLNQKTTRKLALPLDKGSARSCVLVDRGLVYISVNAGPDNNYIWVYNPNDQSLRKGLKIEGSVDYLLRLEKLKEASGQTSD</sequence>
<dbReference type="PROSITE" id="PS51257">
    <property type="entry name" value="PROKAR_LIPOPROTEIN"/>
    <property type="match status" value="1"/>
</dbReference>
<accession>A0A2S7IQL9</accession>
<evidence type="ECO:0000313" key="2">
    <source>
        <dbReference type="Proteomes" id="UP000239590"/>
    </source>
</evidence>
<dbReference type="OrthoDB" id="736172at2"/>
<reference evidence="2" key="1">
    <citation type="submission" date="2018-02" db="EMBL/GenBank/DDBJ databases">
        <title>Genome sequencing of Solimonas sp. HR-BB.</title>
        <authorList>
            <person name="Lee Y."/>
            <person name="Jeon C.O."/>
        </authorList>
    </citation>
    <scope>NUCLEOTIDE SEQUENCE [LARGE SCALE GENOMIC DNA]</scope>
    <source>
        <strain evidence="2">HR-U</strain>
    </source>
</reference>
<evidence type="ECO:0008006" key="3">
    <source>
        <dbReference type="Google" id="ProtNLM"/>
    </source>
</evidence>
<keyword evidence="2" id="KW-1185">Reference proteome</keyword>
<organism evidence="1 2">
    <name type="scientific">Siphonobacter curvatus</name>
    <dbReference type="NCBI Taxonomy" id="2094562"/>
    <lineage>
        <taxon>Bacteria</taxon>
        <taxon>Pseudomonadati</taxon>
        <taxon>Bacteroidota</taxon>
        <taxon>Cytophagia</taxon>
        <taxon>Cytophagales</taxon>
        <taxon>Cytophagaceae</taxon>
        <taxon>Siphonobacter</taxon>
    </lineage>
</organism>
<protein>
    <recommendedName>
        <fullName evidence="3">DUF4374 domain-containing protein</fullName>
    </recommendedName>
</protein>
<dbReference type="EMBL" id="PTRA01000001">
    <property type="protein sequence ID" value="PQA60007.1"/>
    <property type="molecule type" value="Genomic_DNA"/>
</dbReference>
<evidence type="ECO:0000313" key="1">
    <source>
        <dbReference type="EMBL" id="PQA60007.1"/>
    </source>
</evidence>
<dbReference type="AlphaFoldDB" id="A0A2S7IQL9"/>